<reference evidence="2" key="1">
    <citation type="submission" date="2013-07" db="EMBL/GenBank/DDBJ databases">
        <title>The Genome Sequence of Cryptococcus bestiolae CBS10118.</title>
        <authorList>
            <consortium name="The Broad Institute Genome Sequencing Platform"/>
            <person name="Cuomo C."/>
            <person name="Litvintseva A."/>
            <person name="Chen Y."/>
            <person name="Heitman J."/>
            <person name="Sun S."/>
            <person name="Springer D."/>
            <person name="Dromer F."/>
            <person name="Young S.K."/>
            <person name="Zeng Q."/>
            <person name="Gargeya S."/>
            <person name="Fitzgerald M."/>
            <person name="Abouelleil A."/>
            <person name="Alvarado L."/>
            <person name="Berlin A.M."/>
            <person name="Chapman S.B."/>
            <person name="Dewar J."/>
            <person name="Goldberg J."/>
            <person name="Griggs A."/>
            <person name="Gujja S."/>
            <person name="Hansen M."/>
            <person name="Howarth C."/>
            <person name="Imamovic A."/>
            <person name="Larimer J."/>
            <person name="McCowan C."/>
            <person name="Murphy C."/>
            <person name="Pearson M."/>
            <person name="Priest M."/>
            <person name="Roberts A."/>
            <person name="Saif S."/>
            <person name="Shea T."/>
            <person name="Sykes S."/>
            <person name="Wortman J."/>
            <person name="Nusbaum C."/>
            <person name="Birren B."/>
        </authorList>
    </citation>
    <scope>NUCLEOTIDE SEQUENCE [LARGE SCALE GENOMIC DNA]</scope>
    <source>
        <strain evidence="2">CBS 10118</strain>
    </source>
</reference>
<dbReference type="VEuPathDB" id="FungiDB:I302_05186"/>
<evidence type="ECO:0000256" key="1">
    <source>
        <dbReference type="SAM" id="SignalP"/>
    </source>
</evidence>
<dbReference type="InterPro" id="IPR009078">
    <property type="entry name" value="Ferritin-like_SF"/>
</dbReference>
<dbReference type="GeneID" id="30209585"/>
<dbReference type="KEGG" id="kbi:30209585"/>
<sequence length="429" mass="43062">MRTSLNLCTLLTLLASISASPLKARQEVIGISSPGAAAPTGEATAATEAGVVVSSSAAVEASTSAAAEAANTSAAESSIATDAAVVEASSTESAAVAAATAGNADASNDLTVVKFAALAESLEKRFYETALAKFDAQAFTDAGFLDGQGIFDQIQVITTDEATHLTVLQSVAQSLGGSTADVDSCTFSFDSALTDVKTFLATARVLEFVGIDAYIGGTTLIGDKSLLVSAAEITTVEARHNTVLNTLNGGPSIPNAFDMVLTPQQVLSVAAPFVSGGCDPVAALGLTPTPALTITNTEPAQPGTLLTFGGAGLDGKDQAGLFCNMIIGGATESINLPIGECRVPEGLDGAVHLFITSSATPISANIVNQDASAFVAGPAIAFIDTIANSQTQLLLGTNINSNAAATNGSSGTGKKKIVITQTIVEEDIV</sequence>
<evidence type="ECO:0008006" key="5">
    <source>
        <dbReference type="Google" id="ProtNLM"/>
    </source>
</evidence>
<gene>
    <name evidence="2" type="ORF">I302_05186</name>
    <name evidence="3" type="ORF">I302_106061</name>
</gene>
<dbReference type="EMBL" id="CP144544">
    <property type="protein sequence ID" value="WVW84033.1"/>
    <property type="molecule type" value="Genomic_DNA"/>
</dbReference>
<dbReference type="Pfam" id="PF13668">
    <property type="entry name" value="Ferritin_2"/>
    <property type="match status" value="1"/>
</dbReference>
<dbReference type="OrthoDB" id="2563192at2759"/>
<feature type="chain" id="PRO_5042334789" description="Protein rds1" evidence="1">
    <location>
        <begin position="20"/>
        <end position="429"/>
    </location>
</feature>
<organism evidence="2">
    <name type="scientific">Kwoniella bestiolae CBS 10118</name>
    <dbReference type="NCBI Taxonomy" id="1296100"/>
    <lineage>
        <taxon>Eukaryota</taxon>
        <taxon>Fungi</taxon>
        <taxon>Dikarya</taxon>
        <taxon>Basidiomycota</taxon>
        <taxon>Agaricomycotina</taxon>
        <taxon>Tremellomycetes</taxon>
        <taxon>Tremellales</taxon>
        <taxon>Cryptococcaceae</taxon>
        <taxon>Kwoniella</taxon>
    </lineage>
</organism>
<protein>
    <recommendedName>
        <fullName evidence="5">Protein rds1</fullName>
    </recommendedName>
</protein>
<accession>A0A1B9G2W5</accession>
<dbReference type="Proteomes" id="UP000092730">
    <property type="component" value="Chromosome 4"/>
</dbReference>
<dbReference type="EMBL" id="KI894021">
    <property type="protein sequence ID" value="OCF25367.1"/>
    <property type="molecule type" value="Genomic_DNA"/>
</dbReference>
<evidence type="ECO:0000313" key="4">
    <source>
        <dbReference type="Proteomes" id="UP000092730"/>
    </source>
</evidence>
<reference evidence="2" key="3">
    <citation type="submission" date="2014-01" db="EMBL/GenBank/DDBJ databases">
        <title>Evolution of pathogenesis and genome organization in the Tremellales.</title>
        <authorList>
            <person name="Cuomo C."/>
            <person name="Litvintseva A."/>
            <person name="Heitman J."/>
            <person name="Chen Y."/>
            <person name="Sun S."/>
            <person name="Springer D."/>
            <person name="Dromer F."/>
            <person name="Young S."/>
            <person name="Zeng Q."/>
            <person name="Chapman S."/>
            <person name="Gujja S."/>
            <person name="Saif S."/>
            <person name="Birren B."/>
        </authorList>
    </citation>
    <scope>NUCLEOTIDE SEQUENCE</scope>
    <source>
        <strain evidence="2">CBS 10118</strain>
    </source>
</reference>
<proteinExistence type="predicted"/>
<keyword evidence="1" id="KW-0732">Signal</keyword>
<dbReference type="SUPFAM" id="SSF47240">
    <property type="entry name" value="Ferritin-like"/>
    <property type="match status" value="1"/>
</dbReference>
<dbReference type="AlphaFoldDB" id="A0A1B9G2W5"/>
<dbReference type="RefSeq" id="XP_019046437.1">
    <property type="nucleotide sequence ID" value="XM_019191807.1"/>
</dbReference>
<evidence type="ECO:0000313" key="3">
    <source>
        <dbReference type="EMBL" id="WVW84033.1"/>
    </source>
</evidence>
<reference evidence="3" key="4">
    <citation type="submission" date="2024-02" db="EMBL/GenBank/DDBJ databases">
        <title>Comparative genomics of Cryptococcus and Kwoniella reveals pathogenesis evolution and contrasting modes of karyotype evolution via chromosome fusion or intercentromeric recombination.</title>
        <authorList>
            <person name="Coelho M.A."/>
            <person name="David-Palma M."/>
            <person name="Shea T."/>
            <person name="Bowers K."/>
            <person name="McGinley-Smith S."/>
            <person name="Mohammad A.W."/>
            <person name="Gnirke A."/>
            <person name="Yurkov A.M."/>
            <person name="Nowrousian M."/>
            <person name="Sun S."/>
            <person name="Cuomo C.A."/>
            <person name="Heitman J."/>
        </authorList>
    </citation>
    <scope>NUCLEOTIDE SEQUENCE</scope>
    <source>
        <strain evidence="3">CBS 10118</strain>
    </source>
</reference>
<name>A0A1B9G2W5_9TREE</name>
<evidence type="ECO:0000313" key="2">
    <source>
        <dbReference type="EMBL" id="OCF25367.1"/>
    </source>
</evidence>
<reference evidence="3" key="2">
    <citation type="submission" date="2013-07" db="EMBL/GenBank/DDBJ databases">
        <authorList>
            <consortium name="The Broad Institute Genome Sequencing Platform"/>
            <person name="Cuomo C."/>
            <person name="Litvintseva A."/>
            <person name="Chen Y."/>
            <person name="Heitman J."/>
            <person name="Sun S."/>
            <person name="Springer D."/>
            <person name="Dromer F."/>
            <person name="Young S.K."/>
            <person name="Zeng Q."/>
            <person name="Gargeya S."/>
            <person name="Fitzgerald M."/>
            <person name="Abouelleil A."/>
            <person name="Alvarado L."/>
            <person name="Berlin A.M."/>
            <person name="Chapman S.B."/>
            <person name="Dewar J."/>
            <person name="Goldberg J."/>
            <person name="Griggs A."/>
            <person name="Gujja S."/>
            <person name="Hansen M."/>
            <person name="Howarth C."/>
            <person name="Imamovic A."/>
            <person name="Larimer J."/>
            <person name="McCowan C."/>
            <person name="Murphy C."/>
            <person name="Pearson M."/>
            <person name="Priest M."/>
            <person name="Roberts A."/>
            <person name="Saif S."/>
            <person name="Shea T."/>
            <person name="Sykes S."/>
            <person name="Wortman J."/>
            <person name="Nusbaum C."/>
            <person name="Birren B."/>
        </authorList>
    </citation>
    <scope>NUCLEOTIDE SEQUENCE</scope>
    <source>
        <strain evidence="3">CBS 10118</strain>
    </source>
</reference>
<keyword evidence="4" id="KW-1185">Reference proteome</keyword>
<dbReference type="STRING" id="1296100.A0A1B9G2W5"/>
<feature type="signal peptide" evidence="1">
    <location>
        <begin position="1"/>
        <end position="19"/>
    </location>
</feature>